<protein>
    <submittedName>
        <fullName evidence="1">Uncharacterized protein</fullName>
    </submittedName>
</protein>
<reference evidence="2" key="1">
    <citation type="journal article" date="2017" name="Nat. Ecol. Evol.">
        <title>Genome expansion and lineage-specific genetic innovations in the forest pathogenic fungi Armillaria.</title>
        <authorList>
            <person name="Sipos G."/>
            <person name="Prasanna A.N."/>
            <person name="Walter M.C."/>
            <person name="O'Connor E."/>
            <person name="Balint B."/>
            <person name="Krizsan K."/>
            <person name="Kiss B."/>
            <person name="Hess J."/>
            <person name="Varga T."/>
            <person name="Slot J."/>
            <person name="Riley R."/>
            <person name="Boka B."/>
            <person name="Rigling D."/>
            <person name="Barry K."/>
            <person name="Lee J."/>
            <person name="Mihaltcheva S."/>
            <person name="LaButti K."/>
            <person name="Lipzen A."/>
            <person name="Waldron R."/>
            <person name="Moloney N.M."/>
            <person name="Sperisen C."/>
            <person name="Kredics L."/>
            <person name="Vagvoelgyi C."/>
            <person name="Patrignani A."/>
            <person name="Fitzpatrick D."/>
            <person name="Nagy I."/>
            <person name="Doyle S."/>
            <person name="Anderson J.B."/>
            <person name="Grigoriev I.V."/>
            <person name="Gueldener U."/>
            <person name="Muensterkoetter M."/>
            <person name="Nagy L.G."/>
        </authorList>
    </citation>
    <scope>NUCLEOTIDE SEQUENCE [LARGE SCALE GENOMIC DNA]</scope>
    <source>
        <strain evidence="2">28-4</strain>
    </source>
</reference>
<dbReference type="AlphaFoldDB" id="A0A2H3BU97"/>
<evidence type="ECO:0000313" key="1">
    <source>
        <dbReference type="EMBL" id="PBK67473.1"/>
    </source>
</evidence>
<dbReference type="STRING" id="1076256.A0A2H3BU97"/>
<accession>A0A2H3BU97</accession>
<organism evidence="1 2">
    <name type="scientific">Armillaria solidipes</name>
    <dbReference type="NCBI Taxonomy" id="1076256"/>
    <lineage>
        <taxon>Eukaryota</taxon>
        <taxon>Fungi</taxon>
        <taxon>Dikarya</taxon>
        <taxon>Basidiomycota</taxon>
        <taxon>Agaricomycotina</taxon>
        <taxon>Agaricomycetes</taxon>
        <taxon>Agaricomycetidae</taxon>
        <taxon>Agaricales</taxon>
        <taxon>Marasmiineae</taxon>
        <taxon>Physalacriaceae</taxon>
        <taxon>Armillaria</taxon>
    </lineage>
</organism>
<dbReference type="EMBL" id="KZ293436">
    <property type="protein sequence ID" value="PBK67473.1"/>
    <property type="molecule type" value="Genomic_DNA"/>
</dbReference>
<sequence>MFRSRARLLTRIARPRLLNTPSICLPKYSLSRYHSPRTAGIPRQFSQTVSQSRALEERYSQEDAGDEGEEPEDTYPLYSITDAAAHKTFEHAKANWPSHPNPPEGWNTNWDEYGLLPTLFSPSPYFMMLPQIEMVCIRAGVKGSPVEGVMFSDEDGSLVLKVGGGEQLYVFDMENTQISKFDDAERGSPLESTEGASLFDRIIERDDTVRQDLHKLGYRPSVPLATTEEQEAGGLVAADAQEVLSQGGEEAELLKVKEDMDQMMRDNGIEPPEDPEEWEREFMTLSQRLQESFGDIEADIDNLQRALDDMDPDAGLRQVDELIAKYEMAKTDAESDDSAGKR</sequence>
<dbReference type="Proteomes" id="UP000218334">
    <property type="component" value="Unassembled WGS sequence"/>
</dbReference>
<name>A0A2H3BU97_9AGAR</name>
<proteinExistence type="predicted"/>
<evidence type="ECO:0000313" key="2">
    <source>
        <dbReference type="Proteomes" id="UP000218334"/>
    </source>
</evidence>
<keyword evidence="2" id="KW-1185">Reference proteome</keyword>
<gene>
    <name evidence="1" type="ORF">ARMSODRAFT_1085997</name>
</gene>